<accession>A0A6A0A8L4</accession>
<evidence type="ECO:0000313" key="3">
    <source>
        <dbReference type="Proteomes" id="UP000485058"/>
    </source>
</evidence>
<protein>
    <submittedName>
        <fullName evidence="2">NAD dependent epimerase/dehydratase family</fullName>
    </submittedName>
</protein>
<proteinExistence type="predicted"/>
<evidence type="ECO:0000313" key="2">
    <source>
        <dbReference type="EMBL" id="GFH28955.1"/>
    </source>
</evidence>
<dbReference type="Pfam" id="PF01370">
    <property type="entry name" value="Epimerase"/>
    <property type="match status" value="1"/>
</dbReference>
<dbReference type="InterPro" id="IPR036291">
    <property type="entry name" value="NAD(P)-bd_dom_sf"/>
</dbReference>
<reference evidence="2 3" key="1">
    <citation type="submission" date="2020-02" db="EMBL/GenBank/DDBJ databases">
        <title>Draft genome sequence of Haematococcus lacustris strain NIES-144.</title>
        <authorList>
            <person name="Morimoto D."/>
            <person name="Nakagawa S."/>
            <person name="Yoshida T."/>
            <person name="Sawayama S."/>
        </authorList>
    </citation>
    <scope>NUCLEOTIDE SEQUENCE [LARGE SCALE GENOMIC DNA]</scope>
    <source>
        <strain evidence="2 3">NIES-144</strain>
    </source>
</reference>
<dbReference type="Gene3D" id="3.40.50.720">
    <property type="entry name" value="NAD(P)-binding Rossmann-like Domain"/>
    <property type="match status" value="1"/>
</dbReference>
<organism evidence="2 3">
    <name type="scientific">Haematococcus lacustris</name>
    <name type="common">Green alga</name>
    <name type="synonym">Haematococcus pluvialis</name>
    <dbReference type="NCBI Taxonomy" id="44745"/>
    <lineage>
        <taxon>Eukaryota</taxon>
        <taxon>Viridiplantae</taxon>
        <taxon>Chlorophyta</taxon>
        <taxon>core chlorophytes</taxon>
        <taxon>Chlorophyceae</taxon>
        <taxon>CS clade</taxon>
        <taxon>Chlamydomonadales</taxon>
        <taxon>Haematococcaceae</taxon>
        <taxon>Haematococcus</taxon>
    </lineage>
</organism>
<name>A0A6A0A8L4_HAELA</name>
<keyword evidence="3" id="KW-1185">Reference proteome</keyword>
<dbReference type="SUPFAM" id="SSF51735">
    <property type="entry name" value="NAD(P)-binding Rossmann-fold domains"/>
    <property type="match status" value="1"/>
</dbReference>
<feature type="non-terminal residue" evidence="2">
    <location>
        <position position="113"/>
    </location>
</feature>
<feature type="non-terminal residue" evidence="2">
    <location>
        <position position="1"/>
    </location>
</feature>
<dbReference type="InterPro" id="IPR001509">
    <property type="entry name" value="Epimerase_deHydtase"/>
</dbReference>
<dbReference type="Proteomes" id="UP000485058">
    <property type="component" value="Unassembled WGS sequence"/>
</dbReference>
<sequence>MELLPCGVAAITGGAGFVGMRLAQKLAAAGQSVVLLDLRPPAPGWQNRFSAEVLAKDANVQSCGISGQDSQNGGAGGFPSQAKVSFRQADLRRLGDLLAGFQGVDTVYHVASF</sequence>
<comment type="caution">
    <text evidence="2">The sequence shown here is derived from an EMBL/GenBank/DDBJ whole genome shotgun (WGS) entry which is preliminary data.</text>
</comment>
<dbReference type="EMBL" id="BLLF01004118">
    <property type="protein sequence ID" value="GFH28955.1"/>
    <property type="molecule type" value="Genomic_DNA"/>
</dbReference>
<evidence type="ECO:0000259" key="1">
    <source>
        <dbReference type="Pfam" id="PF01370"/>
    </source>
</evidence>
<feature type="domain" description="NAD-dependent epimerase/dehydratase" evidence="1">
    <location>
        <begin position="10"/>
        <end position="111"/>
    </location>
</feature>
<dbReference type="AlphaFoldDB" id="A0A6A0A8L4"/>
<gene>
    <name evidence="2" type="ORF">HaLaN_27532</name>
</gene>